<dbReference type="EMBL" id="QGTJ01000002">
    <property type="protein sequence ID" value="PWV64457.1"/>
    <property type="molecule type" value="Genomic_DNA"/>
</dbReference>
<dbReference type="RefSeq" id="WP_110017120.1">
    <property type="nucleotide sequence ID" value="NZ_QGTJ01000002.1"/>
</dbReference>
<dbReference type="InterPro" id="IPR052698">
    <property type="entry name" value="MoCofactor_Util/Proc"/>
</dbReference>
<dbReference type="InterPro" id="IPR003777">
    <property type="entry name" value="XdhC_CoxI"/>
</dbReference>
<dbReference type="NCBIfam" id="TIGR02964">
    <property type="entry name" value="xanthine_xdhC"/>
    <property type="match status" value="1"/>
</dbReference>
<evidence type="ECO:0000259" key="1">
    <source>
        <dbReference type="Pfam" id="PF02625"/>
    </source>
</evidence>
<dbReference type="InterPro" id="IPR027051">
    <property type="entry name" value="XdhC_Rossmann_dom"/>
</dbReference>
<accession>A0A317N2T5</accession>
<evidence type="ECO:0000313" key="3">
    <source>
        <dbReference type="EMBL" id="PWV64457.1"/>
    </source>
</evidence>
<dbReference type="InterPro" id="IPR014308">
    <property type="entry name" value="Xanthine_DH_XdhC"/>
</dbReference>
<evidence type="ECO:0000259" key="2">
    <source>
        <dbReference type="Pfam" id="PF13478"/>
    </source>
</evidence>
<keyword evidence="4" id="KW-1185">Reference proteome</keyword>
<dbReference type="OrthoDB" id="61481at2"/>
<proteinExistence type="predicted"/>
<dbReference type="PANTHER" id="PTHR30388">
    <property type="entry name" value="ALDEHYDE OXIDOREDUCTASE MOLYBDENUM COFACTOR ASSEMBLY PROTEIN"/>
    <property type="match status" value="1"/>
</dbReference>
<name>A0A317N2T5_9GAMM</name>
<dbReference type="Gene3D" id="3.40.50.720">
    <property type="entry name" value="NAD(P)-binding Rossmann-like Domain"/>
    <property type="match status" value="1"/>
</dbReference>
<evidence type="ECO:0000313" key="4">
    <source>
        <dbReference type="Proteomes" id="UP000246569"/>
    </source>
</evidence>
<reference evidence="3 4" key="1">
    <citation type="submission" date="2018-05" db="EMBL/GenBank/DDBJ databases">
        <title>Genomic Encyclopedia of Type Strains, Phase IV (KMG-IV): sequencing the most valuable type-strain genomes for metagenomic binning, comparative biology and taxonomic classification.</title>
        <authorList>
            <person name="Goeker M."/>
        </authorList>
    </citation>
    <scope>NUCLEOTIDE SEQUENCE [LARGE SCALE GENOMIC DNA]</scope>
    <source>
        <strain evidence="3 4">DSM 23606</strain>
    </source>
</reference>
<dbReference type="Proteomes" id="UP000246569">
    <property type="component" value="Unassembled WGS sequence"/>
</dbReference>
<dbReference type="Pfam" id="PF02625">
    <property type="entry name" value="XdhC_CoxI"/>
    <property type="match status" value="1"/>
</dbReference>
<feature type="domain" description="XdhC- CoxI" evidence="1">
    <location>
        <begin position="16"/>
        <end position="79"/>
    </location>
</feature>
<sequence>MKHGYSDWLTALRTLAEPAVLVSLIAARGSLPRDPGARMLVGRDWVHDTVGGGGLEWEAIHHARQMLTRAEHGARVRRYPLGLAFGQCCGGVAVLAFEPLAAAPAWLTRLDAQQPAVRAYGANGATLAPFWLSADGVEPDTTEPVQRSACSRARELLASGLQRPCIEHADGSVDTGVGDGPLHVFEPLQPQRLRLALFGAGHVGRALVQVLSGYPVAIEWWDARPEALPERLPSGVSTSSTTDLDALVGTLAPDTLCAVLTHDHSLDLELVSRLLPRADLPLVGLIGSRSKRANFERRLRQRGLDAAQIERLACPLGTPGDKHPVAVAIAIAAELLRVHSALTAPPASATPGKRLWPR</sequence>
<feature type="domain" description="XdhC Rossmann" evidence="2">
    <location>
        <begin position="195"/>
        <end position="335"/>
    </location>
</feature>
<dbReference type="PANTHER" id="PTHR30388:SF6">
    <property type="entry name" value="XANTHINE DEHYDROGENASE SUBUNIT A-RELATED"/>
    <property type="match status" value="1"/>
</dbReference>
<comment type="caution">
    <text evidence="3">The sequence shown here is derived from an EMBL/GenBank/DDBJ whole genome shotgun (WGS) entry which is preliminary data.</text>
</comment>
<organism evidence="3 4">
    <name type="scientific">Plasticicumulans acidivorans</name>
    <dbReference type="NCBI Taxonomy" id="886464"/>
    <lineage>
        <taxon>Bacteria</taxon>
        <taxon>Pseudomonadati</taxon>
        <taxon>Pseudomonadota</taxon>
        <taxon>Gammaproteobacteria</taxon>
        <taxon>Candidatus Competibacteraceae</taxon>
        <taxon>Plasticicumulans</taxon>
    </lineage>
</organism>
<gene>
    <name evidence="3" type="ORF">C7443_102106</name>
</gene>
<protein>
    <submittedName>
        <fullName evidence="3">Molybdenum cofactor sulfurylase</fullName>
    </submittedName>
</protein>
<dbReference type="AlphaFoldDB" id="A0A317N2T5"/>
<dbReference type="Pfam" id="PF13478">
    <property type="entry name" value="XdhC_C"/>
    <property type="match status" value="1"/>
</dbReference>